<dbReference type="PANTHER" id="PTHR12526:SF629">
    <property type="entry name" value="TEICHURONIC ACID BIOSYNTHESIS GLYCOSYLTRANSFERASE TUAH-RELATED"/>
    <property type="match status" value="1"/>
</dbReference>
<dbReference type="GO" id="GO:0016757">
    <property type="term" value="F:glycosyltransferase activity"/>
    <property type="evidence" value="ECO:0007669"/>
    <property type="project" value="UniProtKB-KW"/>
</dbReference>
<dbReference type="SUPFAM" id="SSF53756">
    <property type="entry name" value="UDP-Glycosyltransferase/glycogen phosphorylase"/>
    <property type="match status" value="1"/>
</dbReference>
<dbReference type="PANTHER" id="PTHR12526">
    <property type="entry name" value="GLYCOSYLTRANSFERASE"/>
    <property type="match status" value="1"/>
</dbReference>
<organism evidence="4 5">
    <name type="scientific">Lacticaseibacillus mingshuiensis</name>
    <dbReference type="NCBI Taxonomy" id="2799574"/>
    <lineage>
        <taxon>Bacteria</taxon>
        <taxon>Bacillati</taxon>
        <taxon>Bacillota</taxon>
        <taxon>Bacilli</taxon>
        <taxon>Lactobacillales</taxon>
        <taxon>Lactobacillaceae</taxon>
        <taxon>Lacticaseibacillus</taxon>
    </lineage>
</organism>
<evidence type="ECO:0000259" key="3">
    <source>
        <dbReference type="Pfam" id="PF00534"/>
    </source>
</evidence>
<name>A0ABW4CKF5_9LACO</name>
<accession>A0ABW4CKF5</accession>
<sequence length="503" mass="55770">MNYFVSENIFTFNSGTEHAQARRVKLFAALSGEAQGVYVTRNYNRFLARDREAVGLTAQQSLNMYDFFQNTQDVPRVEAPLRELKELPLDHYKIDAEGPNSSTLSHAGREIANIAVMPATVGLVNTITYQDRFGSLVARDNYDWRGFKSSVDYFHPTGDLARTVYLNLEGQPVLETVHMNIDGQLRPTMWKLLNYKGKNYRFNYEDQLFLFFLNEVLAAAPGSRLISDRRTLDAAVGQAQGASEKWAYLHDVHEAHGELLPAYAEVLRDHPENFTGVFVATAAQQADLAKKHPAVHAVIAPDTFVEADAEVAGTTAHIPGRIVMIGRLAPEKRPDQALRIFATVKKRVPTATLELRGYASSEEYMQTLKAIVEKEGLGDSVIFSPYATGEELARSYAQAQVILSTSEHEGLGMHLVDALGYGLPIVEYGVTYGGPEVVKQGENGWLVPDGNRKQMTDKLVGLLTDSAEWQKMHDAALNQAAHFTREAAARGWQEALRAAVAVQ</sequence>
<dbReference type="Proteomes" id="UP001597196">
    <property type="component" value="Unassembled WGS sequence"/>
</dbReference>
<reference evidence="5" key="1">
    <citation type="journal article" date="2019" name="Int. J. Syst. Evol. Microbiol.">
        <title>The Global Catalogue of Microorganisms (GCM) 10K type strain sequencing project: providing services to taxonomists for standard genome sequencing and annotation.</title>
        <authorList>
            <consortium name="The Broad Institute Genomics Platform"/>
            <consortium name="The Broad Institute Genome Sequencing Center for Infectious Disease"/>
            <person name="Wu L."/>
            <person name="Ma J."/>
        </authorList>
    </citation>
    <scope>NUCLEOTIDE SEQUENCE [LARGE SCALE GENOMIC DNA]</scope>
    <source>
        <strain evidence="5">CCM 8980</strain>
    </source>
</reference>
<dbReference type="EMBL" id="JBHTOC010000018">
    <property type="protein sequence ID" value="MFD1430847.1"/>
    <property type="molecule type" value="Genomic_DNA"/>
</dbReference>
<feature type="domain" description="Glycosyl transferase family 1" evidence="3">
    <location>
        <begin position="322"/>
        <end position="476"/>
    </location>
</feature>
<evidence type="ECO:0000256" key="1">
    <source>
        <dbReference type="ARBA" id="ARBA00022676"/>
    </source>
</evidence>
<keyword evidence="2 4" id="KW-0808">Transferase</keyword>
<keyword evidence="1 4" id="KW-0328">Glycosyltransferase</keyword>
<dbReference type="RefSeq" id="WP_203628446.1">
    <property type="nucleotide sequence ID" value="NZ_BOLQ01000028.1"/>
</dbReference>
<dbReference type="Gene3D" id="3.40.50.2000">
    <property type="entry name" value="Glycogen Phosphorylase B"/>
    <property type="match status" value="2"/>
</dbReference>
<keyword evidence="5" id="KW-1185">Reference proteome</keyword>
<proteinExistence type="predicted"/>
<evidence type="ECO:0000256" key="2">
    <source>
        <dbReference type="ARBA" id="ARBA00022679"/>
    </source>
</evidence>
<protein>
    <submittedName>
        <fullName evidence="4">Glycosyltransferase</fullName>
        <ecNumber evidence="4">2.4.-.-</ecNumber>
    </submittedName>
</protein>
<evidence type="ECO:0000313" key="5">
    <source>
        <dbReference type="Proteomes" id="UP001597196"/>
    </source>
</evidence>
<dbReference type="EC" id="2.4.-.-" evidence="4"/>
<evidence type="ECO:0000313" key="4">
    <source>
        <dbReference type="EMBL" id="MFD1430847.1"/>
    </source>
</evidence>
<gene>
    <name evidence="4" type="ORF">ACFQ4P_11425</name>
</gene>
<dbReference type="Pfam" id="PF00534">
    <property type="entry name" value="Glycos_transf_1"/>
    <property type="match status" value="1"/>
</dbReference>
<dbReference type="InterPro" id="IPR001296">
    <property type="entry name" value="Glyco_trans_1"/>
</dbReference>
<comment type="caution">
    <text evidence="4">The sequence shown here is derived from an EMBL/GenBank/DDBJ whole genome shotgun (WGS) entry which is preliminary data.</text>
</comment>